<dbReference type="Proteomes" id="UP001567350">
    <property type="component" value="Unassembled WGS sequence"/>
</dbReference>
<dbReference type="PROSITE" id="PS51257">
    <property type="entry name" value="PROKAR_LIPOPROTEIN"/>
    <property type="match status" value="1"/>
</dbReference>
<dbReference type="PIRSF" id="PIRSF029720">
    <property type="entry name" value="UCP029720"/>
    <property type="match status" value="1"/>
</dbReference>
<dbReference type="Pfam" id="PF03640">
    <property type="entry name" value="Lipoprotein_15"/>
    <property type="match status" value="2"/>
</dbReference>
<dbReference type="InterPro" id="IPR005297">
    <property type="entry name" value="Lipoprotein_repeat"/>
</dbReference>
<dbReference type="InterPro" id="IPR014558">
    <property type="entry name" value="UCP029720"/>
</dbReference>
<evidence type="ECO:0000313" key="2">
    <source>
        <dbReference type="Proteomes" id="UP001567350"/>
    </source>
</evidence>
<keyword evidence="2" id="KW-1185">Reference proteome</keyword>
<name>A0ABV4IG67_9BURK</name>
<dbReference type="RefSeq" id="WP_370893922.1">
    <property type="nucleotide sequence ID" value="NZ_JBGJLR010000021.1"/>
</dbReference>
<sequence>MRYPLPVALATTLLGLTACNITTSHTGIHSPATVLQGRLVGPQQMTLYVFDRDITGSGKSICNDNCAKNWPPLLAPSNAQPIGAWNAITRDDGSKQWAYQGKPLYYWVQDSKPGDTSGDGVGGAWHVAKP</sequence>
<comment type="caution">
    <text evidence="1">The sequence shown here is derived from an EMBL/GenBank/DDBJ whole genome shotgun (WGS) entry which is preliminary data.</text>
</comment>
<reference evidence="1 2" key="1">
    <citation type="submission" date="2024-08" db="EMBL/GenBank/DDBJ databases">
        <authorList>
            <person name="Feng Z."/>
            <person name="Ronholm J."/>
        </authorList>
    </citation>
    <scope>NUCLEOTIDE SEQUENCE [LARGE SCALE GENOMIC DNA]</scope>
    <source>
        <strain evidence="1 2">4-AB0-8</strain>
    </source>
</reference>
<evidence type="ECO:0008006" key="3">
    <source>
        <dbReference type="Google" id="ProtNLM"/>
    </source>
</evidence>
<dbReference type="PANTHER" id="PTHR39335:SF1">
    <property type="entry name" value="BLL4220 PROTEIN"/>
    <property type="match status" value="1"/>
</dbReference>
<protein>
    <recommendedName>
        <fullName evidence="3">Lipoprotein with Yx(FWY)xxD motif</fullName>
    </recommendedName>
</protein>
<accession>A0ABV4IG67</accession>
<gene>
    <name evidence="1" type="ORF">ACBP88_15450</name>
</gene>
<dbReference type="PANTHER" id="PTHR39335">
    <property type="entry name" value="BLL4220 PROTEIN"/>
    <property type="match status" value="1"/>
</dbReference>
<proteinExistence type="predicted"/>
<organism evidence="1 2">
    <name type="scientific">Comamonas jiangduensis</name>
    <dbReference type="NCBI Taxonomy" id="1194168"/>
    <lineage>
        <taxon>Bacteria</taxon>
        <taxon>Pseudomonadati</taxon>
        <taxon>Pseudomonadota</taxon>
        <taxon>Betaproteobacteria</taxon>
        <taxon>Burkholderiales</taxon>
        <taxon>Comamonadaceae</taxon>
        <taxon>Comamonas</taxon>
    </lineage>
</organism>
<dbReference type="EMBL" id="JBGJLR010000021">
    <property type="protein sequence ID" value="MEZ2740821.1"/>
    <property type="molecule type" value="Genomic_DNA"/>
</dbReference>
<evidence type="ECO:0000313" key="1">
    <source>
        <dbReference type="EMBL" id="MEZ2740821.1"/>
    </source>
</evidence>